<protein>
    <submittedName>
        <fullName evidence="9">Di/tricarboxylate transporter</fullName>
    </submittedName>
</protein>
<feature type="transmembrane region" description="Helical" evidence="7">
    <location>
        <begin position="457"/>
        <end position="476"/>
    </location>
</feature>
<keyword evidence="5 7" id="KW-1133">Transmembrane helix</keyword>
<evidence type="ECO:0000313" key="9">
    <source>
        <dbReference type="EMBL" id="TCO78573.1"/>
    </source>
</evidence>
<dbReference type="GO" id="GO:0005886">
    <property type="term" value="C:plasma membrane"/>
    <property type="evidence" value="ECO:0007669"/>
    <property type="project" value="TreeGrafter"/>
</dbReference>
<keyword evidence="2" id="KW-0813">Transport</keyword>
<dbReference type="InterPro" id="IPR031312">
    <property type="entry name" value="Na/sul_symport_CS"/>
</dbReference>
<evidence type="ECO:0000313" key="10">
    <source>
        <dbReference type="Proteomes" id="UP000294980"/>
    </source>
</evidence>
<feature type="domain" description="RCK C-terminal" evidence="8">
    <location>
        <begin position="309"/>
        <end position="395"/>
    </location>
</feature>
<dbReference type="InterPro" id="IPR004680">
    <property type="entry name" value="Cit_transptr-like_dom"/>
</dbReference>
<dbReference type="InterPro" id="IPR051679">
    <property type="entry name" value="DASS-Related_Transporters"/>
</dbReference>
<name>A0A4R2KXC2_9GAMM</name>
<evidence type="ECO:0000256" key="7">
    <source>
        <dbReference type="SAM" id="Phobius"/>
    </source>
</evidence>
<dbReference type="InterPro" id="IPR006037">
    <property type="entry name" value="RCK_C"/>
</dbReference>
<evidence type="ECO:0000256" key="4">
    <source>
        <dbReference type="ARBA" id="ARBA00022737"/>
    </source>
</evidence>
<feature type="transmembrane region" description="Helical" evidence="7">
    <location>
        <begin position="71"/>
        <end position="93"/>
    </location>
</feature>
<evidence type="ECO:0000256" key="6">
    <source>
        <dbReference type="ARBA" id="ARBA00023136"/>
    </source>
</evidence>
<feature type="transmembrane region" description="Helical" evidence="7">
    <location>
        <begin position="148"/>
        <end position="168"/>
    </location>
</feature>
<feature type="transmembrane region" description="Helical" evidence="7">
    <location>
        <begin position="188"/>
        <end position="210"/>
    </location>
</feature>
<feature type="transmembrane region" description="Helical" evidence="7">
    <location>
        <begin position="16"/>
        <end position="35"/>
    </location>
</feature>
<dbReference type="Proteomes" id="UP000294980">
    <property type="component" value="Unassembled WGS sequence"/>
</dbReference>
<dbReference type="EMBL" id="SLWX01000001">
    <property type="protein sequence ID" value="TCO78573.1"/>
    <property type="molecule type" value="Genomic_DNA"/>
</dbReference>
<evidence type="ECO:0000256" key="2">
    <source>
        <dbReference type="ARBA" id="ARBA00022448"/>
    </source>
</evidence>
<feature type="domain" description="RCK C-terminal" evidence="8">
    <location>
        <begin position="218"/>
        <end position="302"/>
    </location>
</feature>
<feature type="transmembrane region" description="Helical" evidence="7">
    <location>
        <begin position="580"/>
        <end position="600"/>
    </location>
</feature>
<keyword evidence="4" id="KW-0677">Repeat</keyword>
<reference evidence="9 10" key="1">
    <citation type="submission" date="2019-03" db="EMBL/GenBank/DDBJ databases">
        <title>Genomic Encyclopedia of Type Strains, Phase IV (KMG-IV): sequencing the most valuable type-strain genomes for metagenomic binning, comparative biology and taxonomic classification.</title>
        <authorList>
            <person name="Goeker M."/>
        </authorList>
    </citation>
    <scope>NUCLEOTIDE SEQUENCE [LARGE SCALE GENOMIC DNA]</scope>
    <source>
        <strain evidence="9 10">DSM 23344</strain>
    </source>
</reference>
<dbReference type="PROSITE" id="PS51202">
    <property type="entry name" value="RCK_C"/>
    <property type="match status" value="2"/>
</dbReference>
<feature type="transmembrane region" description="Helical" evidence="7">
    <location>
        <begin position="42"/>
        <end position="65"/>
    </location>
</feature>
<dbReference type="SUPFAM" id="SSF116726">
    <property type="entry name" value="TrkA C-terminal domain-like"/>
    <property type="match status" value="2"/>
</dbReference>
<comment type="caution">
    <text evidence="9">The sequence shown here is derived from an EMBL/GenBank/DDBJ whole genome shotgun (WGS) entry which is preliminary data.</text>
</comment>
<sequence length="601" mass="63188">MEITGSLITLATGAGWEGWLTATLSIGSLLILALTRLPPHSVMFFALTLLVVTGVLPTDMALAGFSNSGLITVAALFIVAAGMRDTGAIDLLIHRLLGRPATLRRALVRMCVPVSLCSAFMNNTPIVATMVPGIAAWARRLQVAPSKLMIPLSYASILGGTLTLLGTSTNLVVSGQYVSLTGADQLPLLFLLPVSLPVAILGLAVMIWLFPRWLPERGSTQAFGDMREFTMEVRVAPTGPLVGKSIAAAGLRNLGRVYLAEIERDGAIISAVPSEETLHSGDILVFAGDTHALADLLRTEGLQPTEGGDAAGRMLGRRGERRLVEAVVSPACAAIGATIRDFRFRDRYGAVVLAVARHGARVAGNLGGIRLQAGDCLLLEARPAFVTRQRFGRDFLLINDLETLSPNHDRAWVAMTILAAMVAAALVGIVPMLAAALSAALMMVVTGCCSLEQAEKSLDLEVLVTIACAFALGAALEETGLATLVAQVIVATGGEDPWILLAVAYAAVSLLTELITNNAAALLMLPIVLSLSTTAQLPVEPFIATVMMGASASFATPLGYQTNLMVMGPGGYRFVDFIRVGLPMNLFVGVCTVLCIGVVWL</sequence>
<accession>A0A4R2KXC2</accession>
<keyword evidence="3 7" id="KW-0812">Transmembrane</keyword>
<feature type="transmembrane region" description="Helical" evidence="7">
    <location>
        <begin position="412"/>
        <end position="445"/>
    </location>
</feature>
<dbReference type="FunFam" id="3.30.70.1450:FF:000009">
    <property type="entry name" value="SLC13 family permease"/>
    <property type="match status" value="1"/>
</dbReference>
<dbReference type="GO" id="GO:0008324">
    <property type="term" value="F:monoatomic cation transmembrane transporter activity"/>
    <property type="evidence" value="ECO:0007669"/>
    <property type="project" value="InterPro"/>
</dbReference>
<dbReference type="GO" id="GO:0006813">
    <property type="term" value="P:potassium ion transport"/>
    <property type="evidence" value="ECO:0007669"/>
    <property type="project" value="InterPro"/>
</dbReference>
<dbReference type="RefSeq" id="WP_117316809.1">
    <property type="nucleotide sequence ID" value="NZ_QQSW01000006.1"/>
</dbReference>
<dbReference type="PANTHER" id="PTHR43652:SF2">
    <property type="entry name" value="BASIC AMINO ACID ANTIPORTER YFCC-RELATED"/>
    <property type="match status" value="1"/>
</dbReference>
<comment type="subcellular location">
    <subcellularLocation>
        <location evidence="1">Membrane</location>
        <topology evidence="1">Multi-pass membrane protein</topology>
    </subcellularLocation>
</comment>
<organism evidence="9 10">
    <name type="scientific">Chromatocurvus halotolerans</name>
    <dbReference type="NCBI Taxonomy" id="1132028"/>
    <lineage>
        <taxon>Bacteria</taxon>
        <taxon>Pseudomonadati</taxon>
        <taxon>Pseudomonadota</taxon>
        <taxon>Gammaproteobacteria</taxon>
        <taxon>Cellvibrionales</taxon>
        <taxon>Halieaceae</taxon>
        <taxon>Chromatocurvus</taxon>
    </lineage>
</organism>
<dbReference type="PROSITE" id="PS01271">
    <property type="entry name" value="NA_SULFATE"/>
    <property type="match status" value="1"/>
</dbReference>
<dbReference type="AlphaFoldDB" id="A0A4R2KXC2"/>
<dbReference type="Gene3D" id="3.30.70.1450">
    <property type="entry name" value="Regulator of K+ conductance, C-terminal domain"/>
    <property type="match status" value="2"/>
</dbReference>
<dbReference type="OrthoDB" id="9809303at2"/>
<evidence type="ECO:0000256" key="3">
    <source>
        <dbReference type="ARBA" id="ARBA00022692"/>
    </source>
</evidence>
<keyword evidence="6 7" id="KW-0472">Membrane</keyword>
<feature type="transmembrane region" description="Helical" evidence="7">
    <location>
        <begin position="498"/>
        <end position="529"/>
    </location>
</feature>
<dbReference type="Pfam" id="PF02080">
    <property type="entry name" value="TrkA_C"/>
    <property type="match status" value="1"/>
</dbReference>
<evidence type="ECO:0000259" key="8">
    <source>
        <dbReference type="PROSITE" id="PS51202"/>
    </source>
</evidence>
<gene>
    <name evidence="9" type="ORF">EV688_101391</name>
</gene>
<dbReference type="PANTHER" id="PTHR43652">
    <property type="entry name" value="BASIC AMINO ACID ANTIPORTER YFCC-RELATED"/>
    <property type="match status" value="1"/>
</dbReference>
<dbReference type="Pfam" id="PF03600">
    <property type="entry name" value="CitMHS"/>
    <property type="match status" value="1"/>
</dbReference>
<dbReference type="InterPro" id="IPR036721">
    <property type="entry name" value="RCK_C_sf"/>
</dbReference>
<keyword evidence="10" id="KW-1185">Reference proteome</keyword>
<feature type="transmembrane region" description="Helical" evidence="7">
    <location>
        <begin position="541"/>
        <end position="560"/>
    </location>
</feature>
<evidence type="ECO:0000256" key="1">
    <source>
        <dbReference type="ARBA" id="ARBA00004141"/>
    </source>
</evidence>
<proteinExistence type="predicted"/>
<evidence type="ECO:0000256" key="5">
    <source>
        <dbReference type="ARBA" id="ARBA00022989"/>
    </source>
</evidence>